<accession>A0A4C1ZAS1</accession>
<evidence type="ECO:0000313" key="3">
    <source>
        <dbReference type="Proteomes" id="UP000299102"/>
    </source>
</evidence>
<evidence type="ECO:0000256" key="1">
    <source>
        <dbReference type="SAM" id="MobiDB-lite"/>
    </source>
</evidence>
<dbReference type="EMBL" id="BGZK01001668">
    <property type="protein sequence ID" value="GBP84273.1"/>
    <property type="molecule type" value="Genomic_DNA"/>
</dbReference>
<reference evidence="2 3" key="1">
    <citation type="journal article" date="2019" name="Commun. Biol.">
        <title>The bagworm genome reveals a unique fibroin gene that provides high tensile strength.</title>
        <authorList>
            <person name="Kono N."/>
            <person name="Nakamura H."/>
            <person name="Ohtoshi R."/>
            <person name="Tomita M."/>
            <person name="Numata K."/>
            <person name="Arakawa K."/>
        </authorList>
    </citation>
    <scope>NUCLEOTIDE SEQUENCE [LARGE SCALE GENOMIC DNA]</scope>
</reference>
<name>A0A4C1ZAS1_EUMVA</name>
<keyword evidence="3" id="KW-1185">Reference proteome</keyword>
<sequence>MSLQVGYLTETSIQNFFEASVWFEKELVRLGSRGKNSVTAQVRPSHAVASFYIKSLLDNSVKCYGSGQKPSALTSAAVEAVAQLQLLPGESAASFGQRQDPPEKAERNPVKPPMYIIIKKCLRRCKCDGWESNRRAADGGRCGAAALFRAGASTDRKNETVAETQFMSRLVNTLPHSISGQGNVSFKPSTSAPRKAVVADVVATCGTDVLTCPPRHRASGSALKTLRSTPLDQARPRHSQVPRRHS</sequence>
<dbReference type="Proteomes" id="UP000299102">
    <property type="component" value="Unassembled WGS sequence"/>
</dbReference>
<organism evidence="2 3">
    <name type="scientific">Eumeta variegata</name>
    <name type="common">Bagworm moth</name>
    <name type="synonym">Eumeta japonica</name>
    <dbReference type="NCBI Taxonomy" id="151549"/>
    <lineage>
        <taxon>Eukaryota</taxon>
        <taxon>Metazoa</taxon>
        <taxon>Ecdysozoa</taxon>
        <taxon>Arthropoda</taxon>
        <taxon>Hexapoda</taxon>
        <taxon>Insecta</taxon>
        <taxon>Pterygota</taxon>
        <taxon>Neoptera</taxon>
        <taxon>Endopterygota</taxon>
        <taxon>Lepidoptera</taxon>
        <taxon>Glossata</taxon>
        <taxon>Ditrysia</taxon>
        <taxon>Tineoidea</taxon>
        <taxon>Psychidae</taxon>
        <taxon>Oiketicinae</taxon>
        <taxon>Eumeta</taxon>
    </lineage>
</organism>
<evidence type="ECO:0000313" key="2">
    <source>
        <dbReference type="EMBL" id="GBP84273.1"/>
    </source>
</evidence>
<gene>
    <name evidence="2" type="ORF">EVAR_60217_1</name>
</gene>
<feature type="region of interest" description="Disordered" evidence="1">
    <location>
        <begin position="216"/>
        <end position="246"/>
    </location>
</feature>
<proteinExistence type="predicted"/>
<feature type="compositionally biased region" description="Basic residues" evidence="1">
    <location>
        <begin position="236"/>
        <end position="246"/>
    </location>
</feature>
<dbReference type="AlphaFoldDB" id="A0A4C1ZAS1"/>
<comment type="caution">
    <text evidence="2">The sequence shown here is derived from an EMBL/GenBank/DDBJ whole genome shotgun (WGS) entry which is preliminary data.</text>
</comment>
<protein>
    <submittedName>
        <fullName evidence="2">Uncharacterized protein</fullName>
    </submittedName>
</protein>